<protein>
    <submittedName>
        <fullName evidence="1">Uncharacterized protein</fullName>
    </submittedName>
</protein>
<keyword evidence="2" id="KW-1185">Reference proteome</keyword>
<dbReference type="EMBL" id="OZ021737">
    <property type="protein sequence ID" value="CAK9317798.1"/>
    <property type="molecule type" value="Genomic_DNA"/>
</dbReference>
<name>A0ABP0YFN2_9ROSI</name>
<sequence>MFSFYNLGKTSSYSLSCLQNEASLSTNSNYSYSGMLCYVNLCYFFFFNYALNSNFPCGICLFRVLVLNLISPPPPPSFFTNGMNFDVNSYAVLLLSLENYDLEYFLMREVQCIFVLRTH</sequence>
<reference evidence="1 2" key="1">
    <citation type="submission" date="2024-03" db="EMBL/GenBank/DDBJ databases">
        <authorList>
            <person name="Gkanogiannis A."/>
            <person name="Becerra Lopez-Lavalle L."/>
        </authorList>
    </citation>
    <scope>NUCLEOTIDE SEQUENCE [LARGE SCALE GENOMIC DNA]</scope>
</reference>
<evidence type="ECO:0000313" key="1">
    <source>
        <dbReference type="EMBL" id="CAK9317798.1"/>
    </source>
</evidence>
<accession>A0ABP0YFN2</accession>
<proteinExistence type="predicted"/>
<dbReference type="Proteomes" id="UP001642487">
    <property type="component" value="Chromosome 3"/>
</dbReference>
<gene>
    <name evidence="1" type="ORF">CITCOLO1_LOCUS9747</name>
</gene>
<organism evidence="1 2">
    <name type="scientific">Citrullus colocynthis</name>
    <name type="common">colocynth</name>
    <dbReference type="NCBI Taxonomy" id="252529"/>
    <lineage>
        <taxon>Eukaryota</taxon>
        <taxon>Viridiplantae</taxon>
        <taxon>Streptophyta</taxon>
        <taxon>Embryophyta</taxon>
        <taxon>Tracheophyta</taxon>
        <taxon>Spermatophyta</taxon>
        <taxon>Magnoliopsida</taxon>
        <taxon>eudicotyledons</taxon>
        <taxon>Gunneridae</taxon>
        <taxon>Pentapetalae</taxon>
        <taxon>rosids</taxon>
        <taxon>fabids</taxon>
        <taxon>Cucurbitales</taxon>
        <taxon>Cucurbitaceae</taxon>
        <taxon>Benincaseae</taxon>
        <taxon>Citrullus</taxon>
    </lineage>
</organism>
<evidence type="ECO:0000313" key="2">
    <source>
        <dbReference type="Proteomes" id="UP001642487"/>
    </source>
</evidence>